<dbReference type="RefSeq" id="WP_054967551.1">
    <property type="nucleotide sequence ID" value="NZ_LJCO01000011.1"/>
</dbReference>
<evidence type="ECO:0000256" key="8">
    <source>
        <dbReference type="RuleBase" id="RU004473"/>
    </source>
</evidence>
<dbReference type="InterPro" id="IPR005888">
    <property type="entry name" value="dTDP_Gluc_deHydtase"/>
</dbReference>
<comment type="catalytic activity">
    <reaction evidence="1 8">
        <text>dTDP-alpha-D-glucose = dTDP-4-dehydro-6-deoxy-alpha-D-glucose + H2O</text>
        <dbReference type="Rhea" id="RHEA:17221"/>
        <dbReference type="ChEBI" id="CHEBI:15377"/>
        <dbReference type="ChEBI" id="CHEBI:57477"/>
        <dbReference type="ChEBI" id="CHEBI:57649"/>
        <dbReference type="EC" id="4.2.1.46"/>
    </reaction>
</comment>
<dbReference type="EC" id="4.2.1.46" evidence="4 8"/>
<dbReference type="PATRIC" id="fig|471514.4.peg.2757"/>
<evidence type="ECO:0000259" key="9">
    <source>
        <dbReference type="Pfam" id="PF16363"/>
    </source>
</evidence>
<keyword evidence="10" id="KW-0946">Virion</keyword>
<evidence type="ECO:0000313" key="10">
    <source>
        <dbReference type="EMBL" id="KPV45228.1"/>
    </source>
</evidence>
<keyword evidence="11" id="KW-1185">Reference proteome</keyword>
<dbReference type="FunFam" id="3.40.50.720:FF:000304">
    <property type="entry name" value="UDP-glucose 4,6-dehydratase"/>
    <property type="match status" value="1"/>
</dbReference>
<dbReference type="InterPro" id="IPR016040">
    <property type="entry name" value="NAD(P)-bd_dom"/>
</dbReference>
<feature type="domain" description="NAD(P)-binding" evidence="9">
    <location>
        <begin position="4"/>
        <end position="304"/>
    </location>
</feature>
<gene>
    <name evidence="10" type="ORF">AN477_02135</name>
</gene>
<dbReference type="Pfam" id="PF16363">
    <property type="entry name" value="GDP_Man_Dehyd"/>
    <property type="match status" value="1"/>
</dbReference>
<dbReference type="EMBL" id="LJCO01000011">
    <property type="protein sequence ID" value="KPV45228.1"/>
    <property type="molecule type" value="Genomic_DNA"/>
</dbReference>
<evidence type="ECO:0000256" key="5">
    <source>
        <dbReference type="ARBA" id="ARBA00016977"/>
    </source>
</evidence>
<evidence type="ECO:0000256" key="6">
    <source>
        <dbReference type="ARBA" id="ARBA00023027"/>
    </source>
</evidence>
<comment type="similarity">
    <text evidence="3 8">Belongs to the NAD(P)-dependent epimerase/dehydratase family. dTDP-glucose dehydratase subfamily.</text>
</comment>
<dbReference type="GO" id="GO:0009225">
    <property type="term" value="P:nucleotide-sugar metabolic process"/>
    <property type="evidence" value="ECO:0007669"/>
    <property type="project" value="InterPro"/>
</dbReference>
<dbReference type="STRING" id="471514.AN477_02135"/>
<dbReference type="OrthoDB" id="181047at2"/>
<accession>A0A0P9F1G8</accession>
<organism evidence="10 11">
    <name type="scientific">Alicyclobacillus ferrooxydans</name>
    <dbReference type="NCBI Taxonomy" id="471514"/>
    <lineage>
        <taxon>Bacteria</taxon>
        <taxon>Bacillati</taxon>
        <taxon>Bacillota</taxon>
        <taxon>Bacilli</taxon>
        <taxon>Bacillales</taxon>
        <taxon>Alicyclobacillaceae</taxon>
        <taxon>Alicyclobacillus</taxon>
    </lineage>
</organism>
<evidence type="ECO:0000256" key="4">
    <source>
        <dbReference type="ARBA" id="ARBA00011990"/>
    </source>
</evidence>
<evidence type="ECO:0000313" key="11">
    <source>
        <dbReference type="Proteomes" id="UP000050482"/>
    </source>
</evidence>
<keyword evidence="7 8" id="KW-0456">Lyase</keyword>
<evidence type="ECO:0000256" key="2">
    <source>
        <dbReference type="ARBA" id="ARBA00001911"/>
    </source>
</evidence>
<comment type="caution">
    <text evidence="10">The sequence shown here is derived from an EMBL/GenBank/DDBJ whole genome shotgun (WGS) entry which is preliminary data.</text>
</comment>
<dbReference type="AlphaFoldDB" id="A0A0P9F1G8"/>
<evidence type="ECO:0000256" key="3">
    <source>
        <dbReference type="ARBA" id="ARBA00008178"/>
    </source>
</evidence>
<keyword evidence="10" id="KW-0167">Capsid protein</keyword>
<dbReference type="GO" id="GO:0008460">
    <property type="term" value="F:dTDP-glucose 4,6-dehydratase activity"/>
    <property type="evidence" value="ECO:0007669"/>
    <property type="project" value="UniProtKB-EC"/>
</dbReference>
<proteinExistence type="inferred from homology"/>
<keyword evidence="6" id="KW-0520">NAD</keyword>
<sequence>MRLLVTGGAGFIGSNFIRYMLNKYATYQIVNVDALTYAGNLENLRDIEMNPNYSFVHADITDAVKMNRILQSGVDVIVHFAAESHVDRSILNPSTFLQTNVMGTQVLLDAAIKHKVRKFMHVSTDEVYGSLGPTGFFQETTPLSPNSPYSASKASSDLLVRAYHETFGLPIHITRCSNNYGPYQFPEKLIPLMIINAIEDKPLPVYGDGQNVRDWLHVEDHCAALDLVLHNGRDGEVYNVGGNNERTNIDIVKSILSALNKPDDLIQFVTDRPGHDRRYAIDATKIRTELGWSPKYSLDVGLQQTIQWYLHHKDWWERIRSGAYRDYVKIKSPFQTRDTVSDEP</sequence>
<dbReference type="PANTHER" id="PTHR43000">
    <property type="entry name" value="DTDP-D-GLUCOSE 4,6-DEHYDRATASE-RELATED"/>
    <property type="match status" value="1"/>
</dbReference>
<dbReference type="NCBIfam" id="TIGR01181">
    <property type="entry name" value="dTDP_gluc_dehyt"/>
    <property type="match status" value="1"/>
</dbReference>
<dbReference type="SUPFAM" id="SSF51735">
    <property type="entry name" value="NAD(P)-binding Rossmann-fold domains"/>
    <property type="match status" value="1"/>
</dbReference>
<dbReference type="Proteomes" id="UP000050482">
    <property type="component" value="Unassembled WGS sequence"/>
</dbReference>
<dbReference type="Gene3D" id="3.90.25.10">
    <property type="entry name" value="UDP-galactose 4-epimerase, domain 1"/>
    <property type="match status" value="1"/>
</dbReference>
<comment type="cofactor">
    <cofactor evidence="2 8">
        <name>NAD(+)</name>
        <dbReference type="ChEBI" id="CHEBI:57540"/>
    </cofactor>
</comment>
<protein>
    <recommendedName>
        <fullName evidence="5 8">dTDP-glucose 4,6-dehydratase</fullName>
        <ecNumber evidence="4 8">4.2.1.46</ecNumber>
    </recommendedName>
</protein>
<dbReference type="Gene3D" id="3.40.50.720">
    <property type="entry name" value="NAD(P)-binding Rossmann-like Domain"/>
    <property type="match status" value="1"/>
</dbReference>
<dbReference type="CDD" id="cd05246">
    <property type="entry name" value="dTDP_GD_SDR_e"/>
    <property type="match status" value="1"/>
</dbReference>
<evidence type="ECO:0000256" key="1">
    <source>
        <dbReference type="ARBA" id="ARBA00001539"/>
    </source>
</evidence>
<name>A0A0P9F1G8_9BACL</name>
<dbReference type="InterPro" id="IPR036291">
    <property type="entry name" value="NAD(P)-bd_dom_sf"/>
</dbReference>
<reference evidence="10 11" key="1">
    <citation type="submission" date="2015-09" db="EMBL/GenBank/DDBJ databases">
        <title>Draft genome sequence of Alicyclobacillus ferrooxydans DSM 22381.</title>
        <authorList>
            <person name="Hemp J."/>
        </authorList>
    </citation>
    <scope>NUCLEOTIDE SEQUENCE [LARGE SCALE GENOMIC DNA]</scope>
    <source>
        <strain evidence="10 11">TC-34</strain>
    </source>
</reference>
<evidence type="ECO:0000256" key="7">
    <source>
        <dbReference type="ARBA" id="ARBA00023239"/>
    </source>
</evidence>